<name>A0A7C9DS74_OPUST</name>
<evidence type="ECO:0008006" key="3">
    <source>
        <dbReference type="Google" id="ProtNLM"/>
    </source>
</evidence>
<dbReference type="EMBL" id="GISG01134681">
    <property type="protein sequence ID" value="MBA4643667.1"/>
    <property type="molecule type" value="Transcribed_RNA"/>
</dbReference>
<organism evidence="2">
    <name type="scientific">Opuntia streptacantha</name>
    <name type="common">Prickly pear cactus</name>
    <name type="synonym">Opuntia cardona</name>
    <dbReference type="NCBI Taxonomy" id="393608"/>
    <lineage>
        <taxon>Eukaryota</taxon>
        <taxon>Viridiplantae</taxon>
        <taxon>Streptophyta</taxon>
        <taxon>Embryophyta</taxon>
        <taxon>Tracheophyta</taxon>
        <taxon>Spermatophyta</taxon>
        <taxon>Magnoliopsida</taxon>
        <taxon>eudicotyledons</taxon>
        <taxon>Gunneridae</taxon>
        <taxon>Pentapetalae</taxon>
        <taxon>Caryophyllales</taxon>
        <taxon>Cactineae</taxon>
        <taxon>Cactaceae</taxon>
        <taxon>Opuntioideae</taxon>
        <taxon>Opuntia</taxon>
    </lineage>
</organism>
<sequence length="109" mass="11567">MGSLGQVSARISSTLLLLPGSVSSLVVSHSHLRSHCCHWMSSPLSLSLRAPPATAHLLSVLLLRPRSRCGTTVMLADHPSLLSSLLTTTSDPATVRLRRNPHSLSLPTG</sequence>
<evidence type="ECO:0000313" key="2">
    <source>
        <dbReference type="EMBL" id="MBA4643669.1"/>
    </source>
</evidence>
<accession>A0A7C9DS74</accession>
<evidence type="ECO:0000256" key="1">
    <source>
        <dbReference type="SAM" id="SignalP"/>
    </source>
</evidence>
<reference evidence="2" key="1">
    <citation type="journal article" date="2013" name="J. Plant Res.">
        <title>Effect of fungi and light on seed germination of three Opuntia species from semiarid lands of central Mexico.</title>
        <authorList>
            <person name="Delgado-Sanchez P."/>
            <person name="Jimenez-Bremont J.F."/>
            <person name="Guerrero-Gonzalez Mde L."/>
            <person name="Flores J."/>
        </authorList>
    </citation>
    <scope>NUCLEOTIDE SEQUENCE</scope>
    <source>
        <tissue evidence="2">Cladode</tissue>
    </source>
</reference>
<feature type="signal peptide" evidence="1">
    <location>
        <begin position="1"/>
        <end position="24"/>
    </location>
</feature>
<feature type="chain" id="PRO_5036201232" description="Secreted protein" evidence="1">
    <location>
        <begin position="25"/>
        <end position="109"/>
    </location>
</feature>
<dbReference type="EMBL" id="GISG01134682">
    <property type="protein sequence ID" value="MBA4643668.1"/>
    <property type="molecule type" value="Transcribed_RNA"/>
</dbReference>
<proteinExistence type="predicted"/>
<keyword evidence="1" id="KW-0732">Signal</keyword>
<dbReference type="EMBL" id="GISG01134679">
    <property type="protein sequence ID" value="MBA4643666.1"/>
    <property type="molecule type" value="Transcribed_RNA"/>
</dbReference>
<dbReference type="EMBL" id="GISG01134683">
    <property type="protein sequence ID" value="MBA4643669.1"/>
    <property type="molecule type" value="Transcribed_RNA"/>
</dbReference>
<protein>
    <recommendedName>
        <fullName evidence="3">Secreted protein</fullName>
    </recommendedName>
</protein>
<dbReference type="AlphaFoldDB" id="A0A7C9DS74"/>
<reference evidence="2" key="2">
    <citation type="submission" date="2020-07" db="EMBL/GenBank/DDBJ databases">
        <authorList>
            <person name="Vera ALvarez R."/>
            <person name="Arias-Moreno D.M."/>
            <person name="Jimenez-Jacinto V."/>
            <person name="Jimenez-Bremont J.F."/>
            <person name="Swaminathan K."/>
            <person name="Moose S.P."/>
            <person name="Guerrero-Gonzalez M.L."/>
            <person name="Marino-Ramirez L."/>
            <person name="Landsman D."/>
            <person name="Rodriguez-Kessler M."/>
            <person name="Delgado-Sanchez P."/>
        </authorList>
    </citation>
    <scope>NUCLEOTIDE SEQUENCE</scope>
    <source>
        <tissue evidence="2">Cladode</tissue>
    </source>
</reference>